<dbReference type="AlphaFoldDB" id="Q54TC1"/>
<dbReference type="PaxDb" id="44689-DDB0204256"/>
<reference evidence="1 2" key="1">
    <citation type="journal article" date="2005" name="Nature">
        <title>The genome of the social amoeba Dictyostelium discoideum.</title>
        <authorList>
            <consortium name="The Dictyostelium discoideum Sequencing Consortium"/>
            <person name="Eichinger L."/>
            <person name="Pachebat J.A."/>
            <person name="Glockner G."/>
            <person name="Rajandream M.A."/>
            <person name="Sucgang R."/>
            <person name="Berriman M."/>
            <person name="Song J."/>
            <person name="Olsen R."/>
            <person name="Szafranski K."/>
            <person name="Xu Q."/>
            <person name="Tunggal B."/>
            <person name="Kummerfeld S."/>
            <person name="Madera M."/>
            <person name="Konfortov B.A."/>
            <person name="Rivero F."/>
            <person name="Bankier A.T."/>
            <person name="Lehmann R."/>
            <person name="Hamlin N."/>
            <person name="Davies R."/>
            <person name="Gaudet P."/>
            <person name="Fey P."/>
            <person name="Pilcher K."/>
            <person name="Chen G."/>
            <person name="Saunders D."/>
            <person name="Sodergren E."/>
            <person name="Davis P."/>
            <person name="Kerhornou A."/>
            <person name="Nie X."/>
            <person name="Hall N."/>
            <person name="Anjard C."/>
            <person name="Hemphill L."/>
            <person name="Bason N."/>
            <person name="Farbrother P."/>
            <person name="Desany B."/>
            <person name="Just E."/>
            <person name="Morio T."/>
            <person name="Rost R."/>
            <person name="Churcher C."/>
            <person name="Cooper J."/>
            <person name="Haydock S."/>
            <person name="van Driessche N."/>
            <person name="Cronin A."/>
            <person name="Goodhead I."/>
            <person name="Muzny D."/>
            <person name="Mourier T."/>
            <person name="Pain A."/>
            <person name="Lu M."/>
            <person name="Harper D."/>
            <person name="Lindsay R."/>
            <person name="Hauser H."/>
            <person name="James K."/>
            <person name="Quiles M."/>
            <person name="Madan Babu M."/>
            <person name="Saito T."/>
            <person name="Buchrieser C."/>
            <person name="Wardroper A."/>
            <person name="Felder M."/>
            <person name="Thangavelu M."/>
            <person name="Johnson D."/>
            <person name="Knights A."/>
            <person name="Loulseged H."/>
            <person name="Mungall K."/>
            <person name="Oliver K."/>
            <person name="Price C."/>
            <person name="Quail M.A."/>
            <person name="Urushihara H."/>
            <person name="Hernandez J."/>
            <person name="Rabbinowitsch E."/>
            <person name="Steffen D."/>
            <person name="Sanders M."/>
            <person name="Ma J."/>
            <person name="Kohara Y."/>
            <person name="Sharp S."/>
            <person name="Simmonds M."/>
            <person name="Spiegler S."/>
            <person name="Tivey A."/>
            <person name="Sugano S."/>
            <person name="White B."/>
            <person name="Walker D."/>
            <person name="Woodward J."/>
            <person name="Winckler T."/>
            <person name="Tanaka Y."/>
            <person name="Shaulsky G."/>
            <person name="Schleicher M."/>
            <person name="Weinstock G."/>
            <person name="Rosenthal A."/>
            <person name="Cox E.C."/>
            <person name="Chisholm R.L."/>
            <person name="Gibbs R."/>
            <person name="Loomis W.F."/>
            <person name="Platzer M."/>
            <person name="Kay R.R."/>
            <person name="Williams J."/>
            <person name="Dear P.H."/>
            <person name="Noegel A.A."/>
            <person name="Barrell B."/>
            <person name="Kuspa A."/>
        </authorList>
    </citation>
    <scope>NUCLEOTIDE SEQUENCE [LARGE SCALE GENOMIC DNA]</scope>
    <source>
        <strain evidence="1 2">AX4</strain>
    </source>
</reference>
<keyword evidence="2" id="KW-1185">Reference proteome</keyword>
<dbReference type="InParanoid" id="Q54TC1"/>
<dbReference type="KEGG" id="ddi:DDB_G0281867"/>
<proteinExistence type="predicted"/>
<dbReference type="dictyBase" id="DDB_G0281867"/>
<organism evidence="1 2">
    <name type="scientific">Dictyostelium discoideum</name>
    <name type="common">Social amoeba</name>
    <dbReference type="NCBI Taxonomy" id="44689"/>
    <lineage>
        <taxon>Eukaryota</taxon>
        <taxon>Amoebozoa</taxon>
        <taxon>Evosea</taxon>
        <taxon>Eumycetozoa</taxon>
        <taxon>Dictyostelia</taxon>
        <taxon>Dictyosteliales</taxon>
        <taxon>Dictyosteliaceae</taxon>
        <taxon>Dictyostelium</taxon>
    </lineage>
</organism>
<dbReference type="VEuPathDB" id="AmoebaDB:DDB_G0281867"/>
<dbReference type="Proteomes" id="UP000002195">
    <property type="component" value="Unassembled WGS sequence"/>
</dbReference>
<dbReference type="RefSeq" id="XP_640468.1">
    <property type="nucleotide sequence ID" value="XM_635376.1"/>
</dbReference>
<protein>
    <submittedName>
        <fullName evidence="1">Uncharacterized protein</fullName>
    </submittedName>
</protein>
<sequence length="46" mass="5266">MSKTTNSFNKLAGEVVYKPKKIKFEVNTFEDALLLIDDIKLMCSEI</sequence>
<dbReference type="GeneID" id="8623281"/>
<dbReference type="HOGENOM" id="CLU_3192444_0_0_1"/>
<accession>Q54TC1</accession>
<comment type="caution">
    <text evidence="1">The sequence shown here is derived from an EMBL/GenBank/DDBJ whole genome shotgun (WGS) entry which is preliminary data.</text>
</comment>
<evidence type="ECO:0000313" key="1">
    <source>
        <dbReference type="EMBL" id="EAL66493.1"/>
    </source>
</evidence>
<name>Q54TC1_DICDI</name>
<dbReference type="SMR" id="Q54TC1"/>
<gene>
    <name evidence="1" type="ORF">DDB_G0281867</name>
</gene>
<evidence type="ECO:0000313" key="2">
    <source>
        <dbReference type="Proteomes" id="UP000002195"/>
    </source>
</evidence>
<dbReference type="EMBL" id="AAFI02000043">
    <property type="protein sequence ID" value="EAL66493.1"/>
    <property type="molecule type" value="Genomic_DNA"/>
</dbReference>